<reference evidence="9" key="1">
    <citation type="submission" date="2017-04" db="EMBL/GenBank/DDBJ databases">
        <title>Plasmodium gonderi genome.</title>
        <authorList>
            <person name="Arisue N."/>
            <person name="Honma H."/>
            <person name="Kawai S."/>
            <person name="Tougan T."/>
            <person name="Tanabe K."/>
            <person name="Horii T."/>
        </authorList>
    </citation>
    <scope>NUCLEOTIDE SEQUENCE [LARGE SCALE GENOMIC DNA]</scope>
    <source>
        <strain evidence="9">ATCC 30045</strain>
    </source>
</reference>
<feature type="transmembrane region" description="Helical" evidence="6">
    <location>
        <begin position="93"/>
        <end position="111"/>
    </location>
</feature>
<dbReference type="OMA" id="KMIWWID"/>
<dbReference type="Pfam" id="PF05832">
    <property type="entry name" value="DUF846"/>
    <property type="match status" value="1"/>
</dbReference>
<dbReference type="EMBL" id="BDQF01000013">
    <property type="protein sequence ID" value="GAW82497.1"/>
    <property type="molecule type" value="Genomic_DNA"/>
</dbReference>
<feature type="compositionally biased region" description="Polar residues" evidence="7">
    <location>
        <begin position="14"/>
        <end position="23"/>
    </location>
</feature>
<evidence type="ECO:0000313" key="9">
    <source>
        <dbReference type="Proteomes" id="UP000195521"/>
    </source>
</evidence>
<dbReference type="AlphaFoldDB" id="A0A1Y1JMQ0"/>
<dbReference type="PANTHER" id="PTHR13019">
    <property type="entry name" value="GOLGI APPARATUS MEMBRANE PROTEIN TVP23"/>
    <property type="match status" value="1"/>
</dbReference>
<name>A0A1Y1JMQ0_PLAGO</name>
<comment type="subcellular location">
    <subcellularLocation>
        <location evidence="1 6">Membrane</location>
        <topology evidence="1 6">Multi-pass membrane protein</topology>
    </subcellularLocation>
</comment>
<dbReference type="GO" id="GO:0016192">
    <property type="term" value="P:vesicle-mediated transport"/>
    <property type="evidence" value="ECO:0007669"/>
    <property type="project" value="TreeGrafter"/>
</dbReference>
<dbReference type="InterPro" id="IPR008564">
    <property type="entry name" value="TVP23-like"/>
</dbReference>
<dbReference type="GeneID" id="39749234"/>
<feature type="region of interest" description="Disordered" evidence="7">
    <location>
        <begin position="1"/>
        <end position="23"/>
    </location>
</feature>
<evidence type="ECO:0000256" key="3">
    <source>
        <dbReference type="ARBA" id="ARBA00022692"/>
    </source>
</evidence>
<dbReference type="GO" id="GO:0009306">
    <property type="term" value="P:protein secretion"/>
    <property type="evidence" value="ECO:0007669"/>
    <property type="project" value="TreeGrafter"/>
</dbReference>
<proteinExistence type="inferred from homology"/>
<comment type="similarity">
    <text evidence="2 6">Belongs to the TVP23 family.</text>
</comment>
<evidence type="ECO:0000313" key="8">
    <source>
        <dbReference type="EMBL" id="GAW82497.1"/>
    </source>
</evidence>
<organism evidence="8 9">
    <name type="scientific">Plasmodium gonderi</name>
    <dbReference type="NCBI Taxonomy" id="77519"/>
    <lineage>
        <taxon>Eukaryota</taxon>
        <taxon>Sar</taxon>
        <taxon>Alveolata</taxon>
        <taxon>Apicomplexa</taxon>
        <taxon>Aconoidasida</taxon>
        <taxon>Haemosporida</taxon>
        <taxon>Plasmodiidae</taxon>
        <taxon>Plasmodium</taxon>
        <taxon>Plasmodium (Plasmodium)</taxon>
    </lineage>
</organism>
<evidence type="ECO:0000256" key="1">
    <source>
        <dbReference type="ARBA" id="ARBA00004141"/>
    </source>
</evidence>
<gene>
    <name evidence="8" type="ORF">PGO_124950</name>
</gene>
<keyword evidence="4 6" id="KW-1133">Transmembrane helix</keyword>
<feature type="transmembrane region" description="Helical" evidence="6">
    <location>
        <begin position="60"/>
        <end position="81"/>
    </location>
</feature>
<dbReference type="GO" id="GO:0000139">
    <property type="term" value="C:Golgi membrane"/>
    <property type="evidence" value="ECO:0007669"/>
    <property type="project" value="TreeGrafter"/>
</dbReference>
<evidence type="ECO:0000256" key="2">
    <source>
        <dbReference type="ARBA" id="ARBA00005467"/>
    </source>
</evidence>
<evidence type="ECO:0000256" key="6">
    <source>
        <dbReference type="RuleBase" id="RU361206"/>
    </source>
</evidence>
<keyword evidence="3 6" id="KW-0812">Transmembrane</keyword>
<feature type="transmembrane region" description="Helical" evidence="6">
    <location>
        <begin position="180"/>
        <end position="199"/>
    </location>
</feature>
<feature type="transmembrane region" description="Helical" evidence="6">
    <location>
        <begin position="153"/>
        <end position="174"/>
    </location>
</feature>
<dbReference type="PANTHER" id="PTHR13019:SF7">
    <property type="entry name" value="GOLGI APPARATUS MEMBRANE PROTEIN TVP23"/>
    <property type="match status" value="1"/>
</dbReference>
<protein>
    <recommendedName>
        <fullName evidence="6">Golgi apparatus membrane protein TVP23 homolog</fullName>
    </recommendedName>
</protein>
<dbReference type="RefSeq" id="XP_028545086.1">
    <property type="nucleotide sequence ID" value="XM_028689285.1"/>
</dbReference>
<evidence type="ECO:0000256" key="7">
    <source>
        <dbReference type="SAM" id="MobiDB-lite"/>
    </source>
</evidence>
<sequence>MDRKSFANEKNEQNHSQFPNNLGSPMNINNSLNLNNNLSFDKNDLTIYFSSFLNKTNHPYVCFAHVFFKSLSLSIYFIGPFLFRNEKSHEHDFIITFAITLFLVSLDFYLVKNITGRFLVKMIWWIDSNEDYSSKIIFRSSEENLLNSTDKNIFWYTLYANFLIWLIQTIQMLISFQFCWLLLCLLCLFLSFYNIYNFWKCSKEQHKIVGSLLSNVNINYLYNKIFSG</sequence>
<keyword evidence="9" id="KW-1185">Reference proteome</keyword>
<dbReference type="OrthoDB" id="2151161at2759"/>
<dbReference type="Proteomes" id="UP000195521">
    <property type="component" value="Unassembled WGS sequence"/>
</dbReference>
<keyword evidence="5 6" id="KW-0472">Membrane</keyword>
<accession>A0A1Y1JMQ0</accession>
<evidence type="ECO:0000256" key="5">
    <source>
        <dbReference type="ARBA" id="ARBA00023136"/>
    </source>
</evidence>
<feature type="compositionally biased region" description="Basic and acidic residues" evidence="7">
    <location>
        <begin position="1"/>
        <end position="13"/>
    </location>
</feature>
<comment type="caution">
    <text evidence="8">The sequence shown here is derived from an EMBL/GenBank/DDBJ whole genome shotgun (WGS) entry which is preliminary data.</text>
</comment>
<evidence type="ECO:0000256" key="4">
    <source>
        <dbReference type="ARBA" id="ARBA00022989"/>
    </source>
</evidence>